<evidence type="ECO:0000313" key="2">
    <source>
        <dbReference type="Proteomes" id="UP000054350"/>
    </source>
</evidence>
<name>A0A0L0T6C9_ALLM3</name>
<dbReference type="EMBL" id="GG745365">
    <property type="protein sequence ID" value="KNE70241.1"/>
    <property type="molecule type" value="Genomic_DNA"/>
</dbReference>
<proteinExistence type="predicted"/>
<dbReference type="Proteomes" id="UP000054350">
    <property type="component" value="Unassembled WGS sequence"/>
</dbReference>
<reference evidence="2" key="2">
    <citation type="submission" date="2009-11" db="EMBL/GenBank/DDBJ databases">
        <title>The Genome Sequence of Allomyces macrogynus strain ATCC 38327.</title>
        <authorList>
            <consortium name="The Broad Institute Genome Sequencing Platform"/>
            <person name="Russ C."/>
            <person name="Cuomo C."/>
            <person name="Shea T."/>
            <person name="Young S.K."/>
            <person name="Zeng Q."/>
            <person name="Koehrsen M."/>
            <person name="Haas B."/>
            <person name="Borodovsky M."/>
            <person name="Guigo R."/>
            <person name="Alvarado L."/>
            <person name="Berlin A."/>
            <person name="Borenstein D."/>
            <person name="Chen Z."/>
            <person name="Engels R."/>
            <person name="Freedman E."/>
            <person name="Gellesch M."/>
            <person name="Goldberg J."/>
            <person name="Griggs A."/>
            <person name="Gujja S."/>
            <person name="Heiman D."/>
            <person name="Hepburn T."/>
            <person name="Howarth C."/>
            <person name="Jen D."/>
            <person name="Larson L."/>
            <person name="Lewis B."/>
            <person name="Mehta T."/>
            <person name="Park D."/>
            <person name="Pearson M."/>
            <person name="Roberts A."/>
            <person name="Saif S."/>
            <person name="Shenoy N."/>
            <person name="Sisk P."/>
            <person name="Stolte C."/>
            <person name="Sykes S."/>
            <person name="Walk T."/>
            <person name="White J."/>
            <person name="Yandava C."/>
            <person name="Burger G."/>
            <person name="Gray M.W."/>
            <person name="Holland P.W.H."/>
            <person name="King N."/>
            <person name="Lang F.B.F."/>
            <person name="Roger A.J."/>
            <person name="Ruiz-Trillo I."/>
            <person name="Lander E."/>
            <person name="Nusbaum C."/>
        </authorList>
    </citation>
    <scope>NUCLEOTIDE SEQUENCE [LARGE SCALE GENOMIC DNA]</scope>
    <source>
        <strain evidence="2">ATCC 38327</strain>
    </source>
</reference>
<accession>A0A0L0T6C9</accession>
<reference evidence="1 2" key="1">
    <citation type="submission" date="2009-11" db="EMBL/GenBank/DDBJ databases">
        <title>Annotation of Allomyces macrogynus ATCC 38327.</title>
        <authorList>
            <consortium name="The Broad Institute Genome Sequencing Platform"/>
            <person name="Russ C."/>
            <person name="Cuomo C."/>
            <person name="Burger G."/>
            <person name="Gray M.W."/>
            <person name="Holland P.W.H."/>
            <person name="King N."/>
            <person name="Lang F.B.F."/>
            <person name="Roger A.J."/>
            <person name="Ruiz-Trillo I."/>
            <person name="Young S.K."/>
            <person name="Zeng Q."/>
            <person name="Gargeya S."/>
            <person name="Fitzgerald M."/>
            <person name="Haas B."/>
            <person name="Abouelleil A."/>
            <person name="Alvarado L."/>
            <person name="Arachchi H.M."/>
            <person name="Berlin A."/>
            <person name="Chapman S.B."/>
            <person name="Gearin G."/>
            <person name="Goldberg J."/>
            <person name="Griggs A."/>
            <person name="Gujja S."/>
            <person name="Hansen M."/>
            <person name="Heiman D."/>
            <person name="Howarth C."/>
            <person name="Larimer J."/>
            <person name="Lui A."/>
            <person name="MacDonald P.J.P."/>
            <person name="McCowen C."/>
            <person name="Montmayeur A."/>
            <person name="Murphy C."/>
            <person name="Neiman D."/>
            <person name="Pearson M."/>
            <person name="Priest M."/>
            <person name="Roberts A."/>
            <person name="Saif S."/>
            <person name="Shea T."/>
            <person name="Sisk P."/>
            <person name="Stolte C."/>
            <person name="Sykes S."/>
            <person name="Wortman J."/>
            <person name="Nusbaum C."/>
            <person name="Birren B."/>
        </authorList>
    </citation>
    <scope>NUCLEOTIDE SEQUENCE [LARGE SCALE GENOMIC DNA]</scope>
    <source>
        <strain evidence="1 2">ATCC 38327</strain>
    </source>
</reference>
<evidence type="ECO:0008006" key="3">
    <source>
        <dbReference type="Google" id="ProtNLM"/>
    </source>
</evidence>
<dbReference type="VEuPathDB" id="FungiDB:AMAG_14394"/>
<organism evidence="1 2">
    <name type="scientific">Allomyces macrogynus (strain ATCC 38327)</name>
    <name type="common">Allomyces javanicus var. macrogynus</name>
    <dbReference type="NCBI Taxonomy" id="578462"/>
    <lineage>
        <taxon>Eukaryota</taxon>
        <taxon>Fungi</taxon>
        <taxon>Fungi incertae sedis</taxon>
        <taxon>Blastocladiomycota</taxon>
        <taxon>Blastocladiomycetes</taxon>
        <taxon>Blastocladiales</taxon>
        <taxon>Blastocladiaceae</taxon>
        <taxon>Allomyces</taxon>
    </lineage>
</organism>
<dbReference type="AlphaFoldDB" id="A0A0L0T6C9"/>
<gene>
    <name evidence="1" type="ORF">AMAG_14394</name>
</gene>
<evidence type="ECO:0000313" key="1">
    <source>
        <dbReference type="EMBL" id="KNE70241.1"/>
    </source>
</evidence>
<sequence length="190" mass="21654">MPQVGREAVVGEIARQRGTQRETAVLDAMPARVDRRNDQFYRTFLSYTNAEGRARMMVGGRVDGIAHGKDGAPYLVEAKYRHERLMVPVPDYEIVQCLTLMHVTKIHRCVLIQQVRKHGKLLGDALLLAAAEQMEGEDDGVDYRHVTELEYSIADWREVQDALAAFAAKLDELVAYPARQERLLWNDEFN</sequence>
<keyword evidence="2" id="KW-1185">Reference proteome</keyword>
<protein>
    <recommendedName>
        <fullName evidence="3">YqaJ viral recombinase domain-containing protein</fullName>
    </recommendedName>
</protein>